<dbReference type="InterPro" id="IPR003660">
    <property type="entry name" value="HAMP_dom"/>
</dbReference>
<evidence type="ECO:0000259" key="13">
    <source>
        <dbReference type="PROSITE" id="PS50885"/>
    </source>
</evidence>
<feature type="domain" description="HAMP" evidence="13">
    <location>
        <begin position="43"/>
        <end position="96"/>
    </location>
</feature>
<dbReference type="OrthoDB" id="9786919at2"/>
<dbReference type="PANTHER" id="PTHR45436:SF5">
    <property type="entry name" value="SENSOR HISTIDINE KINASE TRCS"/>
    <property type="match status" value="1"/>
</dbReference>
<dbReference type="SUPFAM" id="SSF158472">
    <property type="entry name" value="HAMP domain-like"/>
    <property type="match status" value="1"/>
</dbReference>
<dbReference type="Gene3D" id="3.30.565.10">
    <property type="entry name" value="Histidine kinase-like ATPase, C-terminal domain"/>
    <property type="match status" value="1"/>
</dbReference>
<dbReference type="Gene3D" id="1.10.287.130">
    <property type="match status" value="1"/>
</dbReference>
<dbReference type="EMBL" id="RBAL01000003">
    <property type="protein sequence ID" value="RKN44851.1"/>
    <property type="molecule type" value="Genomic_DNA"/>
</dbReference>
<dbReference type="InterPro" id="IPR050428">
    <property type="entry name" value="TCS_sensor_his_kinase"/>
</dbReference>
<dbReference type="PRINTS" id="PR00344">
    <property type="entry name" value="BCTRLSENSOR"/>
</dbReference>
<feature type="transmembrane region" description="Helical" evidence="11">
    <location>
        <begin position="17"/>
        <end position="38"/>
    </location>
</feature>
<dbReference type="GO" id="GO:0005886">
    <property type="term" value="C:plasma membrane"/>
    <property type="evidence" value="ECO:0007669"/>
    <property type="project" value="UniProtKB-SubCell"/>
</dbReference>
<dbReference type="InterPro" id="IPR005467">
    <property type="entry name" value="His_kinase_dom"/>
</dbReference>
<dbReference type="RefSeq" id="WP_120676651.1">
    <property type="nucleotide sequence ID" value="NZ_RBAL01000003.1"/>
</dbReference>
<dbReference type="FunFam" id="1.10.287.130:FF:000001">
    <property type="entry name" value="Two-component sensor histidine kinase"/>
    <property type="match status" value="1"/>
</dbReference>
<evidence type="ECO:0000256" key="10">
    <source>
        <dbReference type="ARBA" id="ARBA00023136"/>
    </source>
</evidence>
<dbReference type="PROSITE" id="PS50885">
    <property type="entry name" value="HAMP"/>
    <property type="match status" value="1"/>
</dbReference>
<evidence type="ECO:0000256" key="4">
    <source>
        <dbReference type="ARBA" id="ARBA00022553"/>
    </source>
</evidence>
<dbReference type="SUPFAM" id="SSF47384">
    <property type="entry name" value="Homodimeric domain of signal transducing histidine kinase"/>
    <property type="match status" value="1"/>
</dbReference>
<dbReference type="SUPFAM" id="SSF55874">
    <property type="entry name" value="ATPase domain of HSP90 chaperone/DNA topoisomerase II/histidine kinase"/>
    <property type="match status" value="1"/>
</dbReference>
<evidence type="ECO:0000256" key="2">
    <source>
        <dbReference type="ARBA" id="ARBA00004236"/>
    </source>
</evidence>
<evidence type="ECO:0000259" key="12">
    <source>
        <dbReference type="PROSITE" id="PS50109"/>
    </source>
</evidence>
<keyword evidence="15" id="KW-1185">Reference proteome</keyword>
<dbReference type="InterPro" id="IPR003594">
    <property type="entry name" value="HATPase_dom"/>
</dbReference>
<dbReference type="CDD" id="cd00082">
    <property type="entry name" value="HisKA"/>
    <property type="match status" value="1"/>
</dbReference>
<comment type="subcellular location">
    <subcellularLocation>
        <location evidence="2">Cell membrane</location>
    </subcellularLocation>
</comment>
<reference evidence="14 15" key="1">
    <citation type="journal article" date="2014" name="Int. J. Syst. Evol. Microbiol.">
        <title>Streptomyces hoynatensis sp. nov., isolated from deep marine sediment.</title>
        <authorList>
            <person name="Veyisoglu A."/>
            <person name="Sahin N."/>
        </authorList>
    </citation>
    <scope>NUCLEOTIDE SEQUENCE [LARGE SCALE GENOMIC DNA]</scope>
    <source>
        <strain evidence="14 15">KCTC 29097</strain>
    </source>
</reference>
<organism evidence="14 15">
    <name type="scientific">Streptomyces hoynatensis</name>
    <dbReference type="NCBI Taxonomy" id="1141874"/>
    <lineage>
        <taxon>Bacteria</taxon>
        <taxon>Bacillati</taxon>
        <taxon>Actinomycetota</taxon>
        <taxon>Actinomycetes</taxon>
        <taxon>Kitasatosporales</taxon>
        <taxon>Streptomycetaceae</taxon>
        <taxon>Streptomyces</taxon>
    </lineage>
</organism>
<keyword evidence="10 11" id="KW-0472">Membrane</keyword>
<evidence type="ECO:0000256" key="7">
    <source>
        <dbReference type="ARBA" id="ARBA00022777"/>
    </source>
</evidence>
<comment type="caution">
    <text evidence="14">The sequence shown here is derived from an EMBL/GenBank/DDBJ whole genome shotgun (WGS) entry which is preliminary data.</text>
</comment>
<evidence type="ECO:0000313" key="14">
    <source>
        <dbReference type="EMBL" id="RKN44851.1"/>
    </source>
</evidence>
<dbReference type="PROSITE" id="PS50109">
    <property type="entry name" value="HIS_KIN"/>
    <property type="match status" value="1"/>
</dbReference>
<evidence type="ECO:0000256" key="5">
    <source>
        <dbReference type="ARBA" id="ARBA00022679"/>
    </source>
</evidence>
<dbReference type="GO" id="GO:0000155">
    <property type="term" value="F:phosphorelay sensor kinase activity"/>
    <property type="evidence" value="ECO:0007669"/>
    <property type="project" value="InterPro"/>
</dbReference>
<dbReference type="SMART" id="SM00304">
    <property type="entry name" value="HAMP"/>
    <property type="match status" value="1"/>
</dbReference>
<dbReference type="Pfam" id="PF02518">
    <property type="entry name" value="HATPase_c"/>
    <property type="match status" value="1"/>
</dbReference>
<keyword evidence="6 11" id="KW-0812">Transmembrane</keyword>
<evidence type="ECO:0000313" key="15">
    <source>
        <dbReference type="Proteomes" id="UP000272474"/>
    </source>
</evidence>
<evidence type="ECO:0000256" key="9">
    <source>
        <dbReference type="ARBA" id="ARBA00023012"/>
    </source>
</evidence>
<dbReference type="InterPro" id="IPR003661">
    <property type="entry name" value="HisK_dim/P_dom"/>
</dbReference>
<dbReference type="Pfam" id="PF00672">
    <property type="entry name" value="HAMP"/>
    <property type="match status" value="1"/>
</dbReference>
<evidence type="ECO:0000256" key="6">
    <source>
        <dbReference type="ARBA" id="ARBA00022692"/>
    </source>
</evidence>
<comment type="catalytic activity">
    <reaction evidence="1">
        <text>ATP + protein L-histidine = ADP + protein N-phospho-L-histidine.</text>
        <dbReference type="EC" id="2.7.13.3"/>
    </reaction>
</comment>
<evidence type="ECO:0000256" key="3">
    <source>
        <dbReference type="ARBA" id="ARBA00012438"/>
    </source>
</evidence>
<evidence type="ECO:0000256" key="8">
    <source>
        <dbReference type="ARBA" id="ARBA00022989"/>
    </source>
</evidence>
<dbReference type="Gene3D" id="6.10.340.10">
    <property type="match status" value="1"/>
</dbReference>
<dbReference type="SMART" id="SM00387">
    <property type="entry name" value="HATPase_c"/>
    <property type="match status" value="1"/>
</dbReference>
<dbReference type="InterPro" id="IPR004358">
    <property type="entry name" value="Sig_transdc_His_kin-like_C"/>
</dbReference>
<accession>A0A3A9Z911</accession>
<protein>
    <recommendedName>
        <fullName evidence="3">histidine kinase</fullName>
        <ecNumber evidence="3">2.7.13.3</ecNumber>
    </recommendedName>
</protein>
<keyword evidence="9" id="KW-0902">Two-component regulatory system</keyword>
<dbReference type="InterPro" id="IPR036890">
    <property type="entry name" value="HATPase_C_sf"/>
</dbReference>
<dbReference type="EC" id="2.7.13.3" evidence="3"/>
<evidence type="ECO:0000256" key="1">
    <source>
        <dbReference type="ARBA" id="ARBA00000085"/>
    </source>
</evidence>
<dbReference type="Proteomes" id="UP000272474">
    <property type="component" value="Unassembled WGS sequence"/>
</dbReference>
<proteinExistence type="predicted"/>
<gene>
    <name evidence="14" type="ORF">D7294_06965</name>
</gene>
<keyword evidence="8 11" id="KW-1133">Transmembrane helix</keyword>
<dbReference type="Pfam" id="PF00512">
    <property type="entry name" value="HisKA"/>
    <property type="match status" value="1"/>
</dbReference>
<dbReference type="InterPro" id="IPR036097">
    <property type="entry name" value="HisK_dim/P_sf"/>
</dbReference>
<dbReference type="AlphaFoldDB" id="A0A3A9Z911"/>
<keyword evidence="7 14" id="KW-0418">Kinase</keyword>
<dbReference type="CDD" id="cd06225">
    <property type="entry name" value="HAMP"/>
    <property type="match status" value="1"/>
</dbReference>
<evidence type="ECO:0000256" key="11">
    <source>
        <dbReference type="SAM" id="Phobius"/>
    </source>
</evidence>
<keyword evidence="4" id="KW-0597">Phosphoprotein</keyword>
<dbReference type="SMART" id="SM00388">
    <property type="entry name" value="HisKA"/>
    <property type="match status" value="1"/>
</dbReference>
<keyword evidence="5" id="KW-0808">Transferase</keyword>
<sequence>MLVRAAVPASEVGDTLAWLRTLLVAIVAGGTLLAALGARLTAGRVLRPVHELTRTVDRITETQDLTIAVEARGRDEIGRLTRAFATMVTALDGSLQAQRRLVADVSHELRTPLTSLTTNLELLEENDGPADPLAPTLVHNAREQAEELAGLVNDLLDLARYGRERRHTEDTRLDLLAAGVVERAASRTTKVTFTTDLESCLVDADPQALARAIGNLLGNAVKWSPEGGRVHLRVRACGTVSVSDEGPGIPPADLPHVFDRFYRSPAARSVPGSGLGLAIVRQIAETHGGSVTATNLQPGVRLQIALPPLEQDPEPPTGPDPA</sequence>
<name>A0A3A9Z911_9ACTN</name>
<dbReference type="CDD" id="cd00075">
    <property type="entry name" value="HATPase"/>
    <property type="match status" value="1"/>
</dbReference>
<dbReference type="PANTHER" id="PTHR45436">
    <property type="entry name" value="SENSOR HISTIDINE KINASE YKOH"/>
    <property type="match status" value="1"/>
</dbReference>
<feature type="domain" description="Histidine kinase" evidence="12">
    <location>
        <begin position="104"/>
        <end position="310"/>
    </location>
</feature>